<comment type="caution">
    <text evidence="1">The sequence shown here is derived from an EMBL/GenBank/DDBJ whole genome shotgun (WGS) entry which is preliminary data.</text>
</comment>
<protein>
    <submittedName>
        <fullName evidence="1">MOLO1 domain-containing protein</fullName>
    </submittedName>
</protein>
<organism evidence="1 2">
    <name type="scientific">Cardiosporidium cionae</name>
    <dbReference type="NCBI Taxonomy" id="476202"/>
    <lineage>
        <taxon>Eukaryota</taxon>
        <taxon>Sar</taxon>
        <taxon>Alveolata</taxon>
        <taxon>Apicomplexa</taxon>
        <taxon>Aconoidasida</taxon>
        <taxon>Nephromycida</taxon>
        <taxon>Cardiosporidium</taxon>
    </lineage>
</organism>
<accession>A0ABQ7JFA0</accession>
<dbReference type="InterPro" id="IPR033438">
    <property type="entry name" value="MOLO1"/>
</dbReference>
<sequence length="184" mass="20713">MLLPSEPPPDELELEALADRGNGYSVSTPQKNYTLESYPAPLLQPTACNRRGLEASYVCDPEHIFTRTQADQIEEYLVNFRGSSFHFCKGFGYMPYMSVRYALVKDILSCMLSSTTILCSLAVALLSHLPENISAEIMAMELLERWGLGHKQASTLHKIILHSLCDVWKLVENFTATHIFVVSR</sequence>
<proteinExistence type="predicted"/>
<feature type="non-terminal residue" evidence="1">
    <location>
        <position position="184"/>
    </location>
</feature>
<dbReference type="PANTHER" id="PTHR33748:SF5">
    <property type="entry name" value="GROUND-LIKE DOMAIN-CONTAINING PROTEIN"/>
    <property type="match status" value="1"/>
</dbReference>
<dbReference type="PANTHER" id="PTHR33748">
    <property type="entry name" value="PROTEIN CBG04600"/>
    <property type="match status" value="1"/>
</dbReference>
<dbReference type="EMBL" id="JADAQX010000035">
    <property type="protein sequence ID" value="KAF8822634.1"/>
    <property type="molecule type" value="Genomic_DNA"/>
</dbReference>
<evidence type="ECO:0000313" key="2">
    <source>
        <dbReference type="Proteomes" id="UP000823046"/>
    </source>
</evidence>
<dbReference type="Proteomes" id="UP000823046">
    <property type="component" value="Unassembled WGS sequence"/>
</dbReference>
<keyword evidence="2" id="KW-1185">Reference proteome</keyword>
<reference evidence="1 2" key="1">
    <citation type="journal article" date="2020" name="bioRxiv">
        <title>Metabolic contributions of an alphaproteobacterial endosymbiont in the apicomplexan Cardiosporidium cionae.</title>
        <authorList>
            <person name="Hunter E.S."/>
            <person name="Paight C.J."/>
            <person name="Lane C.E."/>
        </authorList>
    </citation>
    <scope>NUCLEOTIDE SEQUENCE [LARGE SCALE GENOMIC DNA]</scope>
    <source>
        <strain evidence="1">ESH_2018</strain>
    </source>
</reference>
<dbReference type="Pfam" id="PF17175">
    <property type="entry name" value="MOLO1"/>
    <property type="match status" value="1"/>
</dbReference>
<gene>
    <name evidence="1" type="ORF">IE077_003230</name>
</gene>
<name>A0ABQ7JFA0_9APIC</name>
<dbReference type="Gene3D" id="3.10.310.50">
    <property type="match status" value="1"/>
</dbReference>
<evidence type="ECO:0000313" key="1">
    <source>
        <dbReference type="EMBL" id="KAF8822634.1"/>
    </source>
</evidence>